<proteinExistence type="inferred from homology"/>
<evidence type="ECO:0000313" key="5">
    <source>
        <dbReference type="Proteomes" id="UP001595961"/>
    </source>
</evidence>
<protein>
    <submittedName>
        <fullName evidence="4">Alpha/beta fold hydrolase</fullName>
    </submittedName>
</protein>
<reference evidence="5" key="1">
    <citation type="journal article" date="2019" name="Int. J. Syst. Evol. Microbiol.">
        <title>The Global Catalogue of Microorganisms (GCM) 10K type strain sequencing project: providing services to taxonomists for standard genome sequencing and annotation.</title>
        <authorList>
            <consortium name="The Broad Institute Genomics Platform"/>
            <consortium name="The Broad Institute Genome Sequencing Center for Infectious Disease"/>
            <person name="Wu L."/>
            <person name="Ma J."/>
        </authorList>
    </citation>
    <scope>NUCLEOTIDE SEQUENCE [LARGE SCALE GENOMIC DNA]</scope>
    <source>
        <strain evidence="5">CCM 4481</strain>
    </source>
</reference>
<dbReference type="InterPro" id="IPR050266">
    <property type="entry name" value="AB_hydrolase_sf"/>
</dbReference>
<evidence type="ECO:0000313" key="4">
    <source>
        <dbReference type="EMBL" id="MFC4525852.1"/>
    </source>
</evidence>
<dbReference type="Gene3D" id="3.40.50.1820">
    <property type="entry name" value="alpha/beta hydrolase"/>
    <property type="match status" value="1"/>
</dbReference>
<dbReference type="PANTHER" id="PTHR43798:SF14">
    <property type="entry name" value="SERINE HYDROLASE-LIKE PROTEIN DDB_G0286239"/>
    <property type="match status" value="1"/>
</dbReference>
<name>A0ABV9BZC4_9GAMM</name>
<comment type="caution">
    <text evidence="4">The sequence shown here is derived from an EMBL/GenBank/DDBJ whole genome shotgun (WGS) entry which is preliminary data.</text>
</comment>
<keyword evidence="5" id="KW-1185">Reference proteome</keyword>
<comment type="similarity">
    <text evidence="1">Belongs to the AB hydrolase superfamily.</text>
</comment>
<evidence type="ECO:0000259" key="3">
    <source>
        <dbReference type="Pfam" id="PF00561"/>
    </source>
</evidence>
<organism evidence="4 5">
    <name type="scientific">Dyella halodurans</name>
    <dbReference type="NCBI Taxonomy" id="1920171"/>
    <lineage>
        <taxon>Bacteria</taxon>
        <taxon>Pseudomonadati</taxon>
        <taxon>Pseudomonadota</taxon>
        <taxon>Gammaproteobacteria</taxon>
        <taxon>Lysobacterales</taxon>
        <taxon>Rhodanobacteraceae</taxon>
        <taxon>Dyella</taxon>
    </lineage>
</organism>
<dbReference type="RefSeq" id="WP_266150574.1">
    <property type="nucleotide sequence ID" value="NZ_CP064028.1"/>
</dbReference>
<dbReference type="Pfam" id="PF00561">
    <property type="entry name" value="Abhydrolase_1"/>
    <property type="match status" value="1"/>
</dbReference>
<dbReference type="Proteomes" id="UP001595961">
    <property type="component" value="Unassembled WGS sequence"/>
</dbReference>
<keyword evidence="2 4" id="KW-0378">Hydrolase</keyword>
<sequence>MNAALEKDIVLPHFRLRAQVWGEADAPALLALHGWLDNAGSFARLAPLLADRWQVIALDLPGHGHSDHLPPGMHYHFLDYVHAVLAAVDALALTRYQLLGHSLGAGIAALVAAAIPDNVERLLLIEGIGPVGDNGRQTLHRFRSGFSVAPAQARALRLFPSIDLAISARTVASGLPPEQARPIVERGLLEVEGGWQWRSDPRLNRTTPIRLAEGQIHALLRGIEAPTALLLATPETPYLPEAQIQARADCVDQIAVSHMDGGHHLHLEHPEAVAAWARAHLDDSFEAPVPAG</sequence>
<dbReference type="EMBL" id="JBHSGA010000008">
    <property type="protein sequence ID" value="MFC4525852.1"/>
    <property type="molecule type" value="Genomic_DNA"/>
</dbReference>
<gene>
    <name evidence="4" type="ORF">ACFO5W_04310</name>
</gene>
<dbReference type="GO" id="GO:0016787">
    <property type="term" value="F:hydrolase activity"/>
    <property type="evidence" value="ECO:0007669"/>
    <property type="project" value="UniProtKB-KW"/>
</dbReference>
<evidence type="ECO:0000256" key="1">
    <source>
        <dbReference type="ARBA" id="ARBA00008645"/>
    </source>
</evidence>
<evidence type="ECO:0000256" key="2">
    <source>
        <dbReference type="ARBA" id="ARBA00022801"/>
    </source>
</evidence>
<dbReference type="PRINTS" id="PR00111">
    <property type="entry name" value="ABHYDROLASE"/>
</dbReference>
<dbReference type="PANTHER" id="PTHR43798">
    <property type="entry name" value="MONOACYLGLYCEROL LIPASE"/>
    <property type="match status" value="1"/>
</dbReference>
<dbReference type="SUPFAM" id="SSF53474">
    <property type="entry name" value="alpha/beta-Hydrolases"/>
    <property type="match status" value="1"/>
</dbReference>
<dbReference type="InterPro" id="IPR000073">
    <property type="entry name" value="AB_hydrolase_1"/>
</dbReference>
<accession>A0ABV9BZC4</accession>
<dbReference type="InterPro" id="IPR029058">
    <property type="entry name" value="AB_hydrolase_fold"/>
</dbReference>
<feature type="domain" description="AB hydrolase-1" evidence="3">
    <location>
        <begin position="27"/>
        <end position="132"/>
    </location>
</feature>